<reference evidence="1" key="16">
    <citation type="submission" date="2024-06" db="EMBL/GenBank/DDBJ databases">
        <title>Drosophila melanogaster release 4 sequence.</title>
        <authorList>
            <consortium name="Berkeley Drosophila Genome Project"/>
            <person name="Celniker S."/>
            <person name="Carlson J."/>
            <person name="Wan K."/>
            <person name="Pfeiffer B."/>
            <person name="Frise E."/>
            <person name="George R."/>
            <person name="Hoskins R."/>
            <person name="Stapleton M."/>
            <person name="Pacleb J."/>
            <person name="Park S."/>
            <person name="Svirskas R."/>
            <person name="Smith E."/>
            <person name="Yu C."/>
            <person name="Rubin G."/>
        </authorList>
    </citation>
    <scope>NUCLEOTIDE SEQUENCE</scope>
</reference>
<dbReference type="EMBL" id="AY119167">
    <property type="protein sequence ID" value="ACR44256.1"/>
    <property type="molecule type" value="mRNA"/>
</dbReference>
<name>B7Z116_DROME</name>
<reference evidence="1" key="14">
    <citation type="journal article" date="2015" name="Genome Res.">
        <title>The Release 6 reference sequence of the Drosophila melanogaster genome.</title>
        <authorList>
            <person name="Hoskins R.A."/>
            <person name="Carlson J.W."/>
            <person name="Wan K.H."/>
            <person name="Park S."/>
            <person name="Mendez I."/>
            <person name="Galle S.E."/>
            <person name="Booth B.W."/>
            <person name="Pfeiffer B.D."/>
            <person name="George R.A."/>
            <person name="Svirskas R."/>
            <person name="Krzywinski M."/>
            <person name="Schein J."/>
            <person name="Accardo M.C."/>
            <person name="Damia E."/>
            <person name="Messina G."/>
            <person name="Mendez-Lago M."/>
            <person name="de Pablos B."/>
            <person name="Demakova O.V."/>
            <person name="Andreyeva E.N."/>
            <person name="Boldyreva L.V."/>
            <person name="Marra M."/>
            <person name="Carvalho A.B."/>
            <person name="Dimitri P."/>
            <person name="Villasante A."/>
            <person name="Zhimulev I.F."/>
            <person name="Rubin G.M."/>
            <person name="Karpen G.H."/>
            <person name="Celniker S.E."/>
        </authorList>
    </citation>
    <scope>NUCLEOTIDE SEQUENCE</scope>
</reference>
<reference evidence="1 4" key="5">
    <citation type="journal article" date="2002" name="Genome Biol.">
        <title>Heterochromatic sequences in a Drosophila whole-genome shotgun assembly.</title>
        <authorList>
            <person name="Hoskins R.A."/>
            <person name="Smith C.D."/>
            <person name="Carlson J.W."/>
            <person name="Carvalho A.B."/>
            <person name="Halpern A."/>
            <person name="Kaminker J.S."/>
            <person name="Kennedy C."/>
            <person name="Mungall C.J."/>
            <person name="Sullivan B.A."/>
            <person name="Sutton G.G."/>
            <person name="Yasuhara J.C."/>
            <person name="Wakimoto B.T."/>
            <person name="Myers E.W."/>
            <person name="Celniker S.E."/>
            <person name="Rubin G.M."/>
            <person name="Karpen G.H."/>
        </authorList>
    </citation>
    <scope>NUCLEOTIDE SEQUENCE [LARGE SCALE GENOMIC DNA]</scope>
    <source>
        <strain evidence="4">Berkeley</strain>
    </source>
</reference>
<reference evidence="4" key="3">
    <citation type="journal article" date="2002" name="Genome Biol.">
        <title>Annotation of the Drosophila melanogaster euchromatic genome: a systematic review.</title>
        <authorList>
            <person name="Misra S."/>
            <person name="Crosby M.A."/>
            <person name="Mungall C.J."/>
            <person name="Matthews B.B."/>
            <person name="Campbell K.S."/>
            <person name="Hradecky P."/>
            <person name="Huang Y."/>
            <person name="Kaminker J.S."/>
            <person name="Millburn G.H."/>
            <person name="Prochnik S.E."/>
            <person name="Smith C.D."/>
            <person name="Tupy J.L."/>
            <person name="Whitfied E.J."/>
            <person name="Bayraktaroglu L."/>
            <person name="Berman B.P."/>
            <person name="Bettencourt B.R."/>
            <person name="Celniker S.E."/>
            <person name="de Grey A.D."/>
            <person name="Drysdale R.A."/>
            <person name="Harris N.L."/>
            <person name="Richter J."/>
            <person name="Russo S."/>
            <person name="Schroeder A.J."/>
            <person name="Shu S.Q."/>
            <person name="Stapleton M."/>
            <person name="Yamada C."/>
            <person name="Ashburner M."/>
            <person name="Gelbart W.M."/>
            <person name="Rubin G.M."/>
            <person name="Lewis S.E."/>
        </authorList>
    </citation>
    <scope>GENOME REANNOTATION</scope>
    <source>
        <strain evidence="4">Berkeley</strain>
    </source>
</reference>
<dbReference type="FlyBase" id="FBgn0026873">
    <property type="gene designation" value="MED18"/>
</dbReference>
<dbReference type="Proteomes" id="UP000000803">
    <property type="component" value="Chromosome X"/>
</dbReference>
<keyword evidence="4" id="KW-1185">Reference proteome</keyword>
<dbReference type="AGR" id="FB:FBgn0026873"/>
<dbReference type="Bgee" id="FBgn0026873">
    <property type="expression patterns" value="Expressed in adult middle midgut class I enteroendocrine cell in adult midgut (Drosophila) and 93 other cell types or tissues"/>
</dbReference>
<reference evidence="2" key="6">
    <citation type="submission" date="2002-06" db="EMBL/GenBank/DDBJ databases">
        <authorList>
            <person name="Stapleton M."/>
            <person name="Brokstein P."/>
            <person name="Hong L."/>
            <person name="Agbayani A."/>
            <person name="Carlson J."/>
            <person name="Champe M."/>
            <person name="Chavez C."/>
            <person name="Dorsett V."/>
            <person name="Dresnek D."/>
            <person name="Farfan D."/>
            <person name="Frise E."/>
            <person name="George R."/>
            <person name="Gonzalez M."/>
            <person name="Guarin H."/>
            <person name="Kronmiller B."/>
            <person name="Li P."/>
            <person name="Liao G."/>
            <person name="Miranda A."/>
            <person name="Mungall C.J."/>
            <person name="Nunoo J."/>
            <person name="Pacleb J."/>
            <person name="Paragas V."/>
            <person name="Park S."/>
            <person name="Patel S."/>
            <person name="Phouanenavong S."/>
            <person name="Wan K."/>
            <person name="Yu C."/>
            <person name="Lewis S.E."/>
            <person name="Rubin G.M."/>
            <person name="Celniker S."/>
        </authorList>
    </citation>
    <scope>NUCLEOTIDE SEQUENCE</scope>
    <source>
        <strain evidence="2">Berkeley</strain>
    </source>
</reference>
<dbReference type="BioGRID-ORCS" id="31140">
    <property type="hits" value="1 hit in 1 CRISPR screen"/>
</dbReference>
<dbReference type="ExpressionAtlas" id="B7Z116">
    <property type="expression patterns" value="baseline and differential"/>
</dbReference>
<evidence type="ECO:0000313" key="2">
    <source>
        <dbReference type="EMBL" id="ACR44256.1"/>
    </source>
</evidence>
<proteinExistence type="evidence at transcript level"/>
<reference evidence="1" key="13">
    <citation type="journal article" date="2015" name="G3 (Bethesda)">
        <title>Gene Model Annotations for Drosophila melanogaster: The Rule-Benders.</title>
        <authorList>
            <consortium name="FlyBase Consortium"/>
            <person name="Crosby M.A."/>
            <person name="Gramates L.S."/>
            <person name="Dos Santos G."/>
            <person name="Matthews B.B."/>
            <person name="St Pierre S.E."/>
            <person name="Zhou P."/>
            <person name="Schroeder A.J."/>
            <person name="Falls K."/>
            <person name="Emmert D.B."/>
            <person name="Russo S.M."/>
            <person name="Gelbart W.M."/>
            <person name="null"/>
        </authorList>
    </citation>
    <scope>NUCLEOTIDE SEQUENCE</scope>
</reference>
<accession>B7Z116</accession>
<evidence type="ECO:0000313" key="1">
    <source>
        <dbReference type="EMBL" id="ACL82878.1"/>
    </source>
</evidence>
<dbReference type="EMBL" id="AE014298">
    <property type="protein sequence ID" value="ACL82878.1"/>
    <property type="molecule type" value="Genomic_DNA"/>
</dbReference>
<reference evidence="1 4" key="7">
    <citation type="journal article" date="2005" name="PLoS Comput. Biol.">
        <title>Combined evidence annotation of transposable elements in genome sequences.</title>
        <authorList>
            <person name="Quesneville H."/>
            <person name="Bergman C.M."/>
            <person name="Andrieu O."/>
            <person name="Autard D."/>
            <person name="Nouaud D."/>
            <person name="Ashburner M."/>
            <person name="Anxolabehere D."/>
        </authorList>
    </citation>
    <scope>NUCLEOTIDE SEQUENCE [LARGE SCALE GENOMIC DNA]</scope>
    <source>
        <strain evidence="4">Berkeley</strain>
    </source>
</reference>
<dbReference type="CTD" id="54797"/>
<dbReference type="DNASU" id="31140"/>
<reference evidence="1" key="15">
    <citation type="submission" date="2023-12" db="EMBL/GenBank/DDBJ databases">
        <authorList>
            <consortium name="FlyBase"/>
        </authorList>
    </citation>
    <scope>NUCLEOTIDE SEQUENCE</scope>
</reference>
<reference evidence="1 4" key="10">
    <citation type="journal article" date="2007" name="Science">
        <title>Sequence finishing and mapping of Drosophila melanogaster heterochromatin.</title>
        <authorList>
            <person name="Hoskins R.A."/>
            <person name="Carlson J.W."/>
            <person name="Kennedy C."/>
            <person name="Acevedo D."/>
            <person name="Evans-Holm M."/>
            <person name="Frise E."/>
            <person name="Wan K.H."/>
            <person name="Park S."/>
            <person name="Mendez-Lago M."/>
            <person name="Rossi F."/>
            <person name="Villasante A."/>
            <person name="Dimitri P."/>
            <person name="Karpen G.H."/>
            <person name="Celniker S.E."/>
        </authorList>
    </citation>
    <scope>NUCLEOTIDE SEQUENCE [LARGE SCALE GENOMIC DNA]</scope>
    <source>
        <strain evidence="4">Berkeley</strain>
    </source>
</reference>
<evidence type="ECO:0000313" key="3">
    <source>
        <dbReference type="FlyBase" id="FBgn0026873"/>
    </source>
</evidence>
<reference evidence="1" key="12">
    <citation type="journal article" date="2015" name="G3 (Bethesda)">
        <title>Gene Model Annotations for Drosophila melanogaster: Impact of High-Throughput Data.</title>
        <authorList>
            <consortium name="FlyBase Consortium"/>
            <person name="Matthews B.B."/>
            <person name="Dos Santos G."/>
            <person name="Crosby M.A."/>
            <person name="Emmert D.B."/>
            <person name="St Pierre S.E."/>
            <person name="Gramates L.S."/>
            <person name="Zhou P."/>
            <person name="Schroeder A.J."/>
            <person name="Falls K."/>
            <person name="Strelets V."/>
            <person name="Russo S.M."/>
            <person name="Gelbart W.M."/>
            <person name="null"/>
        </authorList>
    </citation>
    <scope>NUCLEOTIDE SEQUENCE</scope>
</reference>
<sequence>MAIVSSARESLSHAMNNRFLPNLEYLLQGSILDSAVEHLMHSLTAYPLSD</sequence>
<dbReference type="RefSeq" id="NP_001138145.1">
    <property type="nucleotide sequence ID" value="NM_001144673.2"/>
</dbReference>
<reference evidence="1 4" key="9">
    <citation type="journal article" date="2007" name="Science">
        <title>The Release 5.1 annotation of Drosophila melanogaster heterochromatin.</title>
        <authorList>
            <person name="Smith C.D."/>
            <person name="Shu S."/>
            <person name="Mungall C.J."/>
            <person name="Karpen G.H."/>
        </authorList>
    </citation>
    <scope>NUCLEOTIDE SEQUENCE [LARGE SCALE GENOMIC DNA]</scope>
    <source>
        <strain evidence="4">Berkeley</strain>
    </source>
</reference>
<reference evidence="2" key="11">
    <citation type="submission" date="2009-05" db="EMBL/GenBank/DDBJ databases">
        <authorList>
            <person name="Carlson J."/>
            <person name="Booth B."/>
            <person name="Frise E."/>
            <person name="Park S."/>
            <person name="Wan K."/>
            <person name="Yu C."/>
            <person name="Celniker S."/>
        </authorList>
    </citation>
    <scope>NUCLEOTIDE SEQUENCE</scope>
    <source>
        <strain evidence="2">Berkeley</strain>
    </source>
</reference>
<dbReference type="GeneID" id="31140"/>
<gene>
    <name evidence="1 3" type="primary">MED18</name>
    <name evidence="1" type="synonym">Dmel\CG14802</name>
    <name evidence="1" type="synonym">dp28b</name>
    <name evidence="1" type="synonym">EG:63B12.13</name>
    <name evidence="1" type="synonym">Med18</name>
    <name evidence="2" type="synonym">MED18-RC</name>
    <name evidence="1" type="synonym">p28</name>
    <name evidence="1" type="synonym">p28/CG14802</name>
    <name evidence="1" type="synonym">Srb5/Med28b</name>
    <name evidence="1 3" type="ORF">CG14802</name>
    <name evidence="1" type="ORF">Dmel_CG14802</name>
</gene>
<reference evidence="4" key="4">
    <citation type="journal article" date="2002" name="Genome Biol.">
        <title>The transposable elements of the Drosophila melanogaster euchromatin: a genomics perspective.</title>
        <authorList>
            <person name="Kaminker J.S."/>
            <person name="Bergman C.M."/>
            <person name="Kronmiller B."/>
            <person name="Carlson J."/>
            <person name="Svirskas R."/>
            <person name="Patel S."/>
            <person name="Frise E."/>
            <person name="Wheeler D.A."/>
            <person name="Lewis S.E."/>
            <person name="Rubin G.M."/>
            <person name="Ashburner M."/>
            <person name="Celniker S.E."/>
        </authorList>
    </citation>
    <scope>NUCLEOTIDE SEQUENCE [LARGE SCALE GENOMIC DNA]</scope>
    <source>
        <strain evidence="4">Berkeley</strain>
    </source>
</reference>
<protein>
    <submittedName>
        <fullName evidence="1">Mediator complex subunit 18, isoform C</fullName>
    </submittedName>
    <submittedName>
        <fullName evidence="2">RH29859p</fullName>
    </submittedName>
</protein>
<reference evidence="4" key="2">
    <citation type="journal article" date="2002" name="Genome Biol.">
        <title>Finishing a whole-genome shotgun: release 3 of the Drosophila melanogaster euchromatic genome sequence.</title>
        <authorList>
            <person name="Celniker S.E."/>
            <person name="Wheeler D.A."/>
            <person name="Kronmiller B."/>
            <person name="Carlson J.W."/>
            <person name="Halpern A."/>
            <person name="Patel S."/>
            <person name="Adams M."/>
            <person name="Champe M."/>
            <person name="Dugan S.P."/>
            <person name="Frise E."/>
            <person name="Hodgson A."/>
            <person name="George R.A."/>
            <person name="Hoskins R.A."/>
            <person name="Laverty T."/>
            <person name="Muzny D.M."/>
            <person name="Nelson C.R."/>
            <person name="Pacleb J.M."/>
            <person name="Park S."/>
            <person name="Pfeiffer B.D."/>
            <person name="Richards S."/>
            <person name="Sodergren E.J."/>
            <person name="Svirskas R."/>
            <person name="Tabor P.E."/>
            <person name="Wan K."/>
            <person name="Stapleton M."/>
            <person name="Sutton G.G."/>
            <person name="Venter C."/>
            <person name="Weinstock G."/>
            <person name="Scherer S.E."/>
            <person name="Myers E.W."/>
            <person name="Gibbs R.A."/>
            <person name="Rubin G.M."/>
        </authorList>
    </citation>
    <scope>NUCLEOTIDE SEQUENCE [LARGE SCALE GENOMIC DNA]</scope>
    <source>
        <strain evidence="4">Berkeley</strain>
    </source>
</reference>
<evidence type="ECO:0000313" key="4">
    <source>
        <dbReference type="Proteomes" id="UP000000803"/>
    </source>
</evidence>
<reference evidence="1 4" key="1">
    <citation type="journal article" date="2000" name="Science">
        <title>The genome sequence of Drosophila melanogaster.</title>
        <authorList>
            <person name="Adams M.D."/>
            <person name="Celniker S.E."/>
            <person name="Holt R.A."/>
            <person name="Evans C.A."/>
            <person name="Gocayne J.D."/>
            <person name="Amanatides P.G."/>
            <person name="Scherer S.E."/>
            <person name="Li P.W."/>
            <person name="Hoskins R.A."/>
            <person name="Galle R.F."/>
            <person name="George R.A."/>
            <person name="Lewis S.E."/>
            <person name="Richards S."/>
            <person name="Ashburner M."/>
            <person name="Henderson S.N."/>
            <person name="Sutton G.G."/>
            <person name="Wortman J.R."/>
            <person name="Yandell M.D."/>
            <person name="Zhang Q."/>
            <person name="Chen L.X."/>
            <person name="Brandon R.C."/>
            <person name="Rogers Y.H."/>
            <person name="Blazej R.G."/>
            <person name="Champe M."/>
            <person name="Pfeiffer B.D."/>
            <person name="Wan K.H."/>
            <person name="Doyle C."/>
            <person name="Baxter E.G."/>
            <person name="Helt G."/>
            <person name="Nelson C.R."/>
            <person name="Gabor G.L."/>
            <person name="Abril J.F."/>
            <person name="Agbayani A."/>
            <person name="An H.J."/>
            <person name="Andrews-Pfannkoch C."/>
            <person name="Baldwin D."/>
            <person name="Ballew R.M."/>
            <person name="Basu A."/>
            <person name="Baxendale J."/>
            <person name="Bayraktaroglu L."/>
            <person name="Beasley E.M."/>
            <person name="Beeson K.Y."/>
            <person name="Benos P.V."/>
            <person name="Berman B.P."/>
            <person name="Bhandari D."/>
            <person name="Bolshakov S."/>
            <person name="Borkova D."/>
            <person name="Botchan M.R."/>
            <person name="Bouck J."/>
            <person name="Brokstein P."/>
            <person name="Brottier P."/>
            <person name="Burtis K.C."/>
            <person name="Busam D.A."/>
            <person name="Butler H."/>
            <person name="Cadieu E."/>
            <person name="Center A."/>
            <person name="Chandra I."/>
            <person name="Cherry J.M."/>
            <person name="Cawley S."/>
            <person name="Dahlke C."/>
            <person name="Davenport L.B."/>
            <person name="Davies P."/>
            <person name="de Pablos B."/>
            <person name="Delcher A."/>
            <person name="Deng Z."/>
            <person name="Mays A.D."/>
            <person name="Dew I."/>
            <person name="Dietz S.M."/>
            <person name="Dodson K."/>
            <person name="Doup L.E."/>
            <person name="Downes M."/>
            <person name="Dugan-Rocha S."/>
            <person name="Dunkov B.C."/>
            <person name="Dunn P."/>
            <person name="Durbin K.J."/>
            <person name="Evangelista C.C."/>
            <person name="Ferraz C."/>
            <person name="Ferriera S."/>
            <person name="Fleischmann W."/>
            <person name="Fosler C."/>
            <person name="Gabrielian A.E."/>
            <person name="Garg N.S."/>
            <person name="Gelbart W.M."/>
            <person name="Glasser K."/>
            <person name="Glodek A."/>
            <person name="Gong F."/>
            <person name="Gorrell J.H."/>
            <person name="Gu Z."/>
            <person name="Guan P."/>
            <person name="Harris M."/>
            <person name="Harris N.L."/>
            <person name="Harvey D."/>
            <person name="Heiman T.J."/>
            <person name="Hernandez J.R."/>
            <person name="Houck J."/>
            <person name="Hostin D."/>
            <person name="Houston K.A."/>
            <person name="Howland T.J."/>
            <person name="Wei M.H."/>
            <person name="Ibegwam C."/>
            <person name="Jalali M."/>
            <person name="Kalush F."/>
            <person name="Karpen G.H."/>
            <person name="Ke Z."/>
            <person name="Kennison J.A."/>
            <person name="Ketchum K.A."/>
            <person name="Kimmel B.E."/>
            <person name="Kodira C.D."/>
            <person name="Kraft C."/>
            <person name="Kravitz S."/>
            <person name="Kulp D."/>
            <person name="Lai Z."/>
            <person name="Lasko P."/>
            <person name="Lei Y."/>
            <person name="Levitsky A.A."/>
            <person name="Li J."/>
            <person name="Li Z."/>
            <person name="Liang Y."/>
            <person name="Lin X."/>
            <person name="Liu X."/>
            <person name="Mattei B."/>
            <person name="McIntosh T.C."/>
            <person name="McLeod M.P."/>
            <person name="McPherson D."/>
            <person name="Merkulov G."/>
            <person name="Milshina N.V."/>
            <person name="Mobarry C."/>
            <person name="Morris J."/>
            <person name="Moshrefi A."/>
            <person name="Mount S.M."/>
            <person name="Moy M."/>
            <person name="Murphy B."/>
            <person name="Murphy L."/>
            <person name="Muzny D.M."/>
            <person name="Nelson D.L."/>
            <person name="Nelson D.R."/>
            <person name="Nelson K.A."/>
            <person name="Nixon K."/>
            <person name="Nusskern D.R."/>
            <person name="Pacleb J.M."/>
            <person name="Palazzolo M."/>
            <person name="Pittman G.S."/>
            <person name="Pan S."/>
            <person name="Pollard J."/>
            <person name="Puri V."/>
            <person name="Reese M.G."/>
            <person name="Reinert K."/>
            <person name="Remington K."/>
            <person name="Saunders R.D."/>
            <person name="Scheeler F."/>
            <person name="Shen H."/>
            <person name="Shue B.C."/>
            <person name="Siden-Kiamos I."/>
            <person name="Simpson M."/>
            <person name="Skupski M.P."/>
            <person name="Smith T."/>
            <person name="Spier E."/>
            <person name="Spradling A.C."/>
            <person name="Stapleton M."/>
            <person name="Strong R."/>
            <person name="Sun E."/>
            <person name="Svirskas R."/>
            <person name="Tector C."/>
            <person name="Turner R."/>
            <person name="Venter E."/>
            <person name="Wang A.H."/>
            <person name="Wang X."/>
            <person name="Wang Z.Y."/>
            <person name="Wassarman D.A."/>
            <person name="Weinstock G.M."/>
            <person name="Weissenbach J."/>
            <person name="Williams S.M."/>
            <person name="WoodageT"/>
            <person name="Worley K.C."/>
            <person name="Wu D."/>
            <person name="Yang S."/>
            <person name="Yao Q.A."/>
            <person name="Ye J."/>
            <person name="Yeh R.F."/>
            <person name="Zaveri J.S."/>
            <person name="Zhan M."/>
            <person name="Zhang G."/>
            <person name="Zhao Q."/>
            <person name="Zheng L."/>
            <person name="Zheng X.H."/>
            <person name="Zhong F.N."/>
            <person name="Zhong W."/>
            <person name="Zhou X."/>
            <person name="Zhu S."/>
            <person name="Zhu X."/>
            <person name="Smith H.O."/>
            <person name="Gibbs R.A."/>
            <person name="Myers E.W."/>
            <person name="Rubin G.M."/>
            <person name="Venter J.C."/>
        </authorList>
    </citation>
    <scope>NUCLEOTIDE SEQUENCE [LARGE SCALE GENOMIC DNA]</scope>
    <source>
        <strain evidence="4">Berkeley</strain>
    </source>
</reference>
<dbReference type="OrthoDB" id="10018982at2759"/>
<dbReference type="AlphaFoldDB" id="B7Z116"/>
<dbReference type="HOGENOM" id="CLU_3126543_0_0_1"/>
<organism evidence="1 4">
    <name type="scientific">Drosophila melanogaster</name>
    <name type="common">Fruit fly</name>
    <dbReference type="NCBI Taxonomy" id="7227"/>
    <lineage>
        <taxon>Eukaryota</taxon>
        <taxon>Metazoa</taxon>
        <taxon>Ecdysozoa</taxon>
        <taxon>Arthropoda</taxon>
        <taxon>Hexapoda</taxon>
        <taxon>Insecta</taxon>
        <taxon>Pterygota</taxon>
        <taxon>Neoptera</taxon>
        <taxon>Endopterygota</taxon>
        <taxon>Diptera</taxon>
        <taxon>Brachycera</taxon>
        <taxon>Muscomorpha</taxon>
        <taxon>Ephydroidea</taxon>
        <taxon>Drosophilidae</taxon>
        <taxon>Drosophila</taxon>
        <taxon>Sophophora</taxon>
    </lineage>
</organism>
<dbReference type="VEuPathDB" id="VectorBase:FBgn0026873"/>
<reference evidence="1" key="8">
    <citation type="submission" date="2006-08" db="EMBL/GenBank/DDBJ databases">
        <authorList>
            <person name="Celniker S."/>
            <person name="Carlson J."/>
            <person name="Wan K."/>
            <person name="Frise E."/>
            <person name="Hoskins R."/>
            <person name="Park S."/>
            <person name="Svirskas R."/>
            <person name="Rubin G."/>
        </authorList>
    </citation>
    <scope>NUCLEOTIDE SEQUENCE</scope>
</reference>